<name>A0A7I8D889_9BACL</name>
<dbReference type="PANTHER" id="PTHR30482:SF10">
    <property type="entry name" value="HIGH-AFFINITY BRANCHED-CHAIN AMINO ACID TRANSPORT PROTEIN BRAE"/>
    <property type="match status" value="1"/>
</dbReference>
<dbReference type="EMBL" id="AP023366">
    <property type="protein sequence ID" value="BCJ85582.1"/>
    <property type="molecule type" value="Genomic_DNA"/>
</dbReference>
<feature type="transmembrane region" description="Helical" evidence="1">
    <location>
        <begin position="36"/>
        <end position="56"/>
    </location>
</feature>
<keyword evidence="1" id="KW-1133">Transmembrane helix</keyword>
<accession>A0A7I8D889</accession>
<dbReference type="Proteomes" id="UP000593802">
    <property type="component" value="Chromosome"/>
</dbReference>
<dbReference type="RefSeq" id="WP_200759686.1">
    <property type="nucleotide sequence ID" value="NZ_AP023366.1"/>
</dbReference>
<evidence type="ECO:0008006" key="4">
    <source>
        <dbReference type="Google" id="ProtNLM"/>
    </source>
</evidence>
<evidence type="ECO:0000313" key="3">
    <source>
        <dbReference type="Proteomes" id="UP000593802"/>
    </source>
</evidence>
<dbReference type="PANTHER" id="PTHR30482">
    <property type="entry name" value="HIGH-AFFINITY BRANCHED-CHAIN AMINO ACID TRANSPORT SYSTEM PERMEASE"/>
    <property type="match status" value="1"/>
</dbReference>
<protein>
    <recommendedName>
        <fullName evidence="4">Branched-chain amino acid ABC transporter permease</fullName>
    </recommendedName>
</protein>
<evidence type="ECO:0000313" key="2">
    <source>
        <dbReference type="EMBL" id="BCJ85582.1"/>
    </source>
</evidence>
<keyword evidence="1" id="KW-0812">Transmembrane</keyword>
<proteinExistence type="predicted"/>
<keyword evidence="3" id="KW-1185">Reference proteome</keyword>
<sequence length="81" mass="9052">MKKLFTKRNILLLAVLTLLLLVPQFGVNKFYMHILILILFYAAVSGSWNILAGYAGQLSLGHAIFFGLGAYTSTLLLMKIY</sequence>
<gene>
    <name evidence="2" type="ORF">skT53_05670</name>
</gene>
<keyword evidence="1" id="KW-0472">Membrane</keyword>
<organism evidence="2 3">
    <name type="scientific">Effusibacillus dendaii</name>
    <dbReference type="NCBI Taxonomy" id="2743772"/>
    <lineage>
        <taxon>Bacteria</taxon>
        <taxon>Bacillati</taxon>
        <taxon>Bacillota</taxon>
        <taxon>Bacilli</taxon>
        <taxon>Bacillales</taxon>
        <taxon>Alicyclobacillaceae</taxon>
        <taxon>Effusibacillus</taxon>
    </lineage>
</organism>
<evidence type="ECO:0000256" key="1">
    <source>
        <dbReference type="SAM" id="Phobius"/>
    </source>
</evidence>
<dbReference type="InterPro" id="IPR043428">
    <property type="entry name" value="LivM-like"/>
</dbReference>
<dbReference type="GO" id="GO:0015658">
    <property type="term" value="F:branched-chain amino acid transmembrane transporter activity"/>
    <property type="evidence" value="ECO:0007669"/>
    <property type="project" value="InterPro"/>
</dbReference>
<dbReference type="AlphaFoldDB" id="A0A7I8D889"/>
<dbReference type="GO" id="GO:0005886">
    <property type="term" value="C:plasma membrane"/>
    <property type="evidence" value="ECO:0007669"/>
    <property type="project" value="TreeGrafter"/>
</dbReference>
<feature type="transmembrane region" description="Helical" evidence="1">
    <location>
        <begin position="63"/>
        <end position="80"/>
    </location>
</feature>
<reference evidence="2 3" key="1">
    <citation type="submission" date="2020-08" db="EMBL/GenBank/DDBJ databases">
        <title>Complete Genome Sequence of Effusibacillus dendaii Strain skT53, Isolated from Farmland soil.</title>
        <authorList>
            <person name="Konishi T."/>
            <person name="Kawasaki H."/>
        </authorList>
    </citation>
    <scope>NUCLEOTIDE SEQUENCE [LARGE SCALE GENOMIC DNA]</scope>
    <source>
        <strain evidence="3">skT53</strain>
    </source>
</reference>
<dbReference type="KEGG" id="eff:skT53_05670"/>